<dbReference type="PRINTS" id="PR00705">
    <property type="entry name" value="PAPAIN"/>
</dbReference>
<evidence type="ECO:0000259" key="9">
    <source>
        <dbReference type="SMART" id="SM00848"/>
    </source>
</evidence>
<dbReference type="GO" id="GO:0006508">
    <property type="term" value="P:proteolysis"/>
    <property type="evidence" value="ECO:0007669"/>
    <property type="project" value="UniProtKB-KW"/>
</dbReference>
<gene>
    <name evidence="11 12" type="primary">LOC120260702</name>
</gene>
<keyword evidence="5" id="KW-0788">Thiol protease</keyword>
<dbReference type="InterPro" id="IPR013201">
    <property type="entry name" value="Prot_inhib_I29"/>
</dbReference>
<evidence type="ECO:0000313" key="10">
    <source>
        <dbReference type="Proteomes" id="UP001515500"/>
    </source>
</evidence>
<feature type="domain" description="Cathepsin propeptide inhibitor" evidence="9">
    <location>
        <begin position="38"/>
        <end position="93"/>
    </location>
</feature>
<evidence type="ECO:0000256" key="1">
    <source>
        <dbReference type="ARBA" id="ARBA00008455"/>
    </source>
</evidence>
<dbReference type="SMART" id="SM00848">
    <property type="entry name" value="Inhibitor_I29"/>
    <property type="match status" value="1"/>
</dbReference>
<dbReference type="CDD" id="cd02248">
    <property type="entry name" value="Peptidase_C1A"/>
    <property type="match status" value="1"/>
</dbReference>
<dbReference type="SUPFAM" id="SSF54001">
    <property type="entry name" value="Cysteine proteinases"/>
    <property type="match status" value="1"/>
</dbReference>
<dbReference type="PROSITE" id="PS00139">
    <property type="entry name" value="THIOL_PROTEASE_CYS"/>
    <property type="match status" value="1"/>
</dbReference>
<keyword evidence="4" id="KW-0378">Hydrolase</keyword>
<name>A0AB40BA74_DIOCR</name>
<feature type="chain" id="PRO_5044720518" evidence="7">
    <location>
        <begin position="21"/>
        <end position="360"/>
    </location>
</feature>
<dbReference type="InterPro" id="IPR025660">
    <property type="entry name" value="Pept_his_AS"/>
</dbReference>
<sequence length="360" mass="40376">MERALLVGVVFVLLFGVGMSIPFNEKDLESEESLWDLYERWRSYHTVTRDIVEKHRKFNVFKANVRYIHEFNKNDAPYKLRLNKFGDLTNEEFRKTYAGSRINHHMMFRGEPRGTSNFTHAKTNDLPVSMDWRQKGAVTGVKDQGYCGSCWAFSTVVAVEGINKIKTNKLLSLSEQELIDCDKGENQGCNGGLMDLAFDFIKKIGGLTTEVNYPYEAEEGTCDTLKENSPLVVIDGHVNVPENDEDALLKAVANQPVSVAIEASGTDFQFYSEGVFTGECGTDLDHGVAIVGYGITQDGTKYWTVKNSWGPEWGEKGYIRMQRGTSRKGGLCGIAMEASYPIKTSSNPTEKKTKTHKDEL</sequence>
<dbReference type="Proteomes" id="UP001515500">
    <property type="component" value="Chromosome 5"/>
</dbReference>
<dbReference type="GO" id="GO:0008234">
    <property type="term" value="F:cysteine-type peptidase activity"/>
    <property type="evidence" value="ECO:0007669"/>
    <property type="project" value="UniProtKB-KW"/>
</dbReference>
<dbReference type="GeneID" id="120260702"/>
<dbReference type="Gene3D" id="3.90.70.10">
    <property type="entry name" value="Cysteine proteinases"/>
    <property type="match status" value="1"/>
</dbReference>
<evidence type="ECO:0000313" key="12">
    <source>
        <dbReference type="RefSeq" id="XP_039124188.1"/>
    </source>
</evidence>
<evidence type="ECO:0000256" key="4">
    <source>
        <dbReference type="ARBA" id="ARBA00022801"/>
    </source>
</evidence>
<evidence type="ECO:0000256" key="7">
    <source>
        <dbReference type="SAM" id="SignalP"/>
    </source>
</evidence>
<proteinExistence type="inferred from homology"/>
<dbReference type="InterPro" id="IPR025661">
    <property type="entry name" value="Pept_asp_AS"/>
</dbReference>
<evidence type="ECO:0000259" key="8">
    <source>
        <dbReference type="SMART" id="SM00645"/>
    </source>
</evidence>
<dbReference type="InterPro" id="IPR013128">
    <property type="entry name" value="Peptidase_C1A"/>
</dbReference>
<dbReference type="PANTHER" id="PTHR12411">
    <property type="entry name" value="CYSTEINE PROTEASE FAMILY C1-RELATED"/>
    <property type="match status" value="1"/>
</dbReference>
<evidence type="ECO:0000256" key="3">
    <source>
        <dbReference type="ARBA" id="ARBA00022729"/>
    </source>
</evidence>
<dbReference type="InterPro" id="IPR000668">
    <property type="entry name" value="Peptidase_C1A_C"/>
</dbReference>
<feature type="domain" description="Peptidase C1A papain C-terminal" evidence="8">
    <location>
        <begin position="126"/>
        <end position="342"/>
    </location>
</feature>
<dbReference type="InterPro" id="IPR038765">
    <property type="entry name" value="Papain-like_cys_pep_sf"/>
</dbReference>
<dbReference type="PROSITE" id="PS00640">
    <property type="entry name" value="THIOL_PROTEASE_ASN"/>
    <property type="match status" value="1"/>
</dbReference>
<keyword evidence="10" id="KW-1185">Reference proteome</keyword>
<dbReference type="Pfam" id="PF08246">
    <property type="entry name" value="Inhibitor_I29"/>
    <property type="match status" value="1"/>
</dbReference>
<keyword evidence="2" id="KW-0645">Protease</keyword>
<dbReference type="InterPro" id="IPR039417">
    <property type="entry name" value="Peptidase_C1A_papain-like"/>
</dbReference>
<organism evidence="10 11">
    <name type="scientific">Dioscorea cayennensis subsp. rotundata</name>
    <name type="common">White Guinea yam</name>
    <name type="synonym">Dioscorea rotundata</name>
    <dbReference type="NCBI Taxonomy" id="55577"/>
    <lineage>
        <taxon>Eukaryota</taxon>
        <taxon>Viridiplantae</taxon>
        <taxon>Streptophyta</taxon>
        <taxon>Embryophyta</taxon>
        <taxon>Tracheophyta</taxon>
        <taxon>Spermatophyta</taxon>
        <taxon>Magnoliopsida</taxon>
        <taxon>Liliopsida</taxon>
        <taxon>Dioscoreales</taxon>
        <taxon>Dioscoreaceae</taxon>
        <taxon>Dioscorea</taxon>
    </lineage>
</organism>
<comment type="similarity">
    <text evidence="1">Belongs to the peptidase C1 family.</text>
</comment>
<evidence type="ECO:0000256" key="5">
    <source>
        <dbReference type="ARBA" id="ARBA00022807"/>
    </source>
</evidence>
<keyword evidence="3 7" id="KW-0732">Signal</keyword>
<dbReference type="FunFam" id="3.90.70.10:FF:000023">
    <property type="entry name" value="Senescence-specific cysteine protease SAG39"/>
    <property type="match status" value="1"/>
</dbReference>
<dbReference type="AlphaFoldDB" id="A0AB40BA74"/>
<dbReference type="PROSITE" id="PS00639">
    <property type="entry name" value="THIOL_PROTEASE_HIS"/>
    <property type="match status" value="1"/>
</dbReference>
<dbReference type="Pfam" id="PF00112">
    <property type="entry name" value="Peptidase_C1"/>
    <property type="match status" value="1"/>
</dbReference>
<evidence type="ECO:0000313" key="11">
    <source>
        <dbReference type="RefSeq" id="XP_039124187.1"/>
    </source>
</evidence>
<dbReference type="RefSeq" id="XP_039124187.1">
    <property type="nucleotide sequence ID" value="XM_039268253.1"/>
</dbReference>
<keyword evidence="6" id="KW-1015">Disulfide bond</keyword>
<reference evidence="11 12" key="1">
    <citation type="submission" date="2025-04" db="UniProtKB">
        <authorList>
            <consortium name="RefSeq"/>
        </authorList>
    </citation>
    <scope>IDENTIFICATION</scope>
</reference>
<evidence type="ECO:0000256" key="6">
    <source>
        <dbReference type="ARBA" id="ARBA00023157"/>
    </source>
</evidence>
<dbReference type="RefSeq" id="XP_039124188.1">
    <property type="nucleotide sequence ID" value="XM_039268254.1"/>
</dbReference>
<feature type="signal peptide" evidence="7">
    <location>
        <begin position="1"/>
        <end position="20"/>
    </location>
</feature>
<dbReference type="SMART" id="SM00645">
    <property type="entry name" value="Pept_C1"/>
    <property type="match status" value="1"/>
</dbReference>
<protein>
    <submittedName>
        <fullName evidence="11 12">Vignain</fullName>
    </submittedName>
</protein>
<evidence type="ECO:0000256" key="2">
    <source>
        <dbReference type="ARBA" id="ARBA00022670"/>
    </source>
</evidence>
<accession>A0AB40BA74</accession>
<dbReference type="InterPro" id="IPR000169">
    <property type="entry name" value="Pept_cys_AS"/>
</dbReference>